<organism evidence="2 3">
    <name type="scientific">Natronogracilivirga saccharolytica</name>
    <dbReference type="NCBI Taxonomy" id="2812953"/>
    <lineage>
        <taxon>Bacteria</taxon>
        <taxon>Pseudomonadati</taxon>
        <taxon>Balneolota</taxon>
        <taxon>Balneolia</taxon>
        <taxon>Balneolales</taxon>
        <taxon>Cyclonatronaceae</taxon>
        <taxon>Natronogracilivirga</taxon>
    </lineage>
</organism>
<dbReference type="InterPro" id="IPR036514">
    <property type="entry name" value="SGNH_hydro_sf"/>
</dbReference>
<keyword evidence="3" id="KW-1185">Reference proteome</keyword>
<accession>A0A8J7RUJ3</accession>
<dbReference type="InterPro" id="IPR051532">
    <property type="entry name" value="Ester_Hydrolysis_Enzymes"/>
</dbReference>
<comment type="caution">
    <text evidence="2">The sequence shown here is derived from an EMBL/GenBank/DDBJ whole genome shotgun (WGS) entry which is preliminary data.</text>
</comment>
<dbReference type="GO" id="GO:0004622">
    <property type="term" value="F:phosphatidylcholine lysophospholipase activity"/>
    <property type="evidence" value="ECO:0007669"/>
    <property type="project" value="TreeGrafter"/>
</dbReference>
<sequence>MSYWKNILFTFAAVMLPFAVLALAEGVLRVTGLESERQELFIPAGDDDTMVVINPAFAGRYFSGFTPDTAPQPFRKDKPEGTRRFFVLGGSSAAGFPYNFYYGFPAKLEEMLQKVHPGEHVEVINLAMTAVNSYTLRDFHRRLAEFDPDGILIYAGHNEYYGAYGAGVVPGWMRPRWVRRSVLSLQDLHLVSLVTRLFRDTGDTDAAWSPDAGDRGAGGTGDGFRRSDDGHDEPAARTLMARMAADRLVRHDEPRFREGIRHFENNISDILSTFQDGEVPVYLSTVVSNKAGQRPLGDDATADSLFAKAKTFNPEQEPDSVRKYFSAARDQDPLRFRAPEDVNQTIRELSRKDGVYLVDAHEISASGGLLPFAPSYFTDHLHLDYRGYALVAEAFGRTIREHGGFRFKKTAHNDSGPVTAQPDPLEEQIVDYTLGLLKSDFPFVRDPEEQKPQKWARQRLEELRASADPASQAALAYITGQVTLADAHARLAGTYRSADQHVSALRSLRALQYLQPLNPDLDRMILDYIAEIADMPDAGSGEEMPASEDEPTTVRATIWQESFPLLVRLKAQSFDERAWPLIVDNLIRSEQFETARYWLESWETLQPDALLYWYFAQWHIRQGQSGEAQPYFREYYRRVR</sequence>
<dbReference type="PANTHER" id="PTHR30383">
    <property type="entry name" value="THIOESTERASE 1/PROTEASE 1/LYSOPHOSPHOLIPASE L1"/>
    <property type="match status" value="1"/>
</dbReference>
<gene>
    <name evidence="2" type="ORF">NATSA_11170</name>
</gene>
<evidence type="ECO:0000313" key="3">
    <source>
        <dbReference type="Proteomes" id="UP000673975"/>
    </source>
</evidence>
<dbReference type="SUPFAM" id="SSF52266">
    <property type="entry name" value="SGNH hydrolase"/>
    <property type="match status" value="1"/>
</dbReference>
<dbReference type="AlphaFoldDB" id="A0A8J7RUJ3"/>
<keyword evidence="2" id="KW-0378">Hydrolase</keyword>
<dbReference type="PANTHER" id="PTHR30383:SF5">
    <property type="entry name" value="SGNH HYDROLASE-TYPE ESTERASE DOMAIN-CONTAINING PROTEIN"/>
    <property type="match status" value="1"/>
</dbReference>
<dbReference type="RefSeq" id="WP_210512670.1">
    <property type="nucleotide sequence ID" value="NZ_JAFIDN010000009.1"/>
</dbReference>
<evidence type="ECO:0000256" key="1">
    <source>
        <dbReference type="SAM" id="MobiDB-lite"/>
    </source>
</evidence>
<reference evidence="2" key="1">
    <citation type="submission" date="2021-02" db="EMBL/GenBank/DDBJ databases">
        <title>Natronogracilivirga saccharolytica gen. nov. sp. nov. a new anaerobic, haloalkiliphilic carbohydrate-fermenting bacterium from soda lake and proposing of Cyclonatronumiaceae fam. nov. in the phylum Balneolaeota.</title>
        <authorList>
            <person name="Zhilina T.N."/>
            <person name="Sorokin D.Y."/>
            <person name="Zavarzina D.G."/>
            <person name="Toshchakov S.V."/>
            <person name="Kublanov I.V."/>
        </authorList>
    </citation>
    <scope>NUCLEOTIDE SEQUENCE</scope>
    <source>
        <strain evidence="2">Z-1702</strain>
    </source>
</reference>
<name>A0A8J7RUJ3_9BACT</name>
<evidence type="ECO:0000313" key="2">
    <source>
        <dbReference type="EMBL" id="MBP3193227.1"/>
    </source>
</evidence>
<dbReference type="EMBL" id="JAFIDN010000009">
    <property type="protein sequence ID" value="MBP3193227.1"/>
    <property type="molecule type" value="Genomic_DNA"/>
</dbReference>
<proteinExistence type="predicted"/>
<feature type="compositionally biased region" description="Basic and acidic residues" evidence="1">
    <location>
        <begin position="223"/>
        <end position="232"/>
    </location>
</feature>
<dbReference type="Proteomes" id="UP000673975">
    <property type="component" value="Unassembled WGS sequence"/>
</dbReference>
<protein>
    <submittedName>
        <fullName evidence="2">SGNH/GDSL hydrolase family protein</fullName>
    </submittedName>
</protein>
<dbReference type="Gene3D" id="3.40.50.1110">
    <property type="entry name" value="SGNH hydrolase"/>
    <property type="match status" value="1"/>
</dbReference>
<feature type="region of interest" description="Disordered" evidence="1">
    <location>
        <begin position="208"/>
        <end position="232"/>
    </location>
</feature>